<dbReference type="EMBL" id="CP006704">
    <property type="protein sequence ID" value="AIJ48377.1"/>
    <property type="molecule type" value="Genomic_DNA"/>
</dbReference>
<evidence type="ECO:0000256" key="1">
    <source>
        <dbReference type="SAM" id="MobiDB-lite"/>
    </source>
</evidence>
<keyword evidence="2" id="KW-0812">Transmembrane</keyword>
<feature type="compositionally biased region" description="Polar residues" evidence="1">
    <location>
        <begin position="40"/>
        <end position="52"/>
    </location>
</feature>
<keyword evidence="2" id="KW-1133">Transmembrane helix</keyword>
<evidence type="ECO:0000313" key="3">
    <source>
        <dbReference type="EMBL" id="AIJ48377.1"/>
    </source>
</evidence>
<dbReference type="AlphaFoldDB" id="A0A076PY94"/>
<feature type="transmembrane region" description="Helical" evidence="2">
    <location>
        <begin position="57"/>
        <end position="79"/>
    </location>
</feature>
<dbReference type="Proteomes" id="UP000028782">
    <property type="component" value="Chromosome"/>
</dbReference>
<evidence type="ECO:0000313" key="4">
    <source>
        <dbReference type="Proteomes" id="UP000028782"/>
    </source>
</evidence>
<keyword evidence="2" id="KW-0472">Membrane</keyword>
<feature type="region of interest" description="Disordered" evidence="1">
    <location>
        <begin position="1"/>
        <end position="52"/>
    </location>
</feature>
<name>A0A076PY94_COMTE</name>
<feature type="compositionally biased region" description="Polar residues" evidence="1">
    <location>
        <begin position="87"/>
        <end position="96"/>
    </location>
</feature>
<evidence type="ECO:0000256" key="2">
    <source>
        <dbReference type="SAM" id="Phobius"/>
    </source>
</evidence>
<protein>
    <submittedName>
        <fullName evidence="3">Uncharacterized protein</fullName>
    </submittedName>
</protein>
<organism evidence="3 4">
    <name type="scientific">Comamonas testosteroni TK102</name>
    <dbReference type="NCBI Taxonomy" id="1392005"/>
    <lineage>
        <taxon>Bacteria</taxon>
        <taxon>Pseudomonadati</taxon>
        <taxon>Pseudomonadota</taxon>
        <taxon>Betaproteobacteria</taxon>
        <taxon>Burkholderiales</taxon>
        <taxon>Comamonadaceae</taxon>
        <taxon>Comamonas</taxon>
    </lineage>
</organism>
<dbReference type="HOGENOM" id="CLU_2179356_0_0_4"/>
<gene>
    <name evidence="3" type="ORF">O987_21440</name>
</gene>
<dbReference type="RefSeq" id="WP_043374473.1">
    <property type="nucleotide sequence ID" value="NZ_CP006704.1"/>
</dbReference>
<feature type="region of interest" description="Disordered" evidence="1">
    <location>
        <begin position="87"/>
        <end position="109"/>
    </location>
</feature>
<accession>A0A076PY94</accession>
<dbReference type="KEGG" id="ctes:O987_21440"/>
<proteinExistence type="predicted"/>
<sequence length="109" mass="11551">MFGFSSRSGQRKDPTWTQAPSSRGPVEPVWRDGGSAASYEPTQQQAATPRKSSSARLWASAVLAVVGLLAVAFLFLSMVDVVEEQVARNQPQSTPGTPGVNLIPVPAGR</sequence>
<reference evidence="3 4" key="1">
    <citation type="journal article" date="2014" name="Genome Announc.">
        <title>Complete Genome Sequence of Polychlorinated Biphenyl Degrader Comamonas testosteroni TK102 (NBRC 109938).</title>
        <authorList>
            <person name="Fukuda K."/>
            <person name="Hosoyama A."/>
            <person name="Tsuchikane K."/>
            <person name="Ohji S."/>
            <person name="Yamazoe A."/>
            <person name="Fujita N."/>
            <person name="Shintani M."/>
            <person name="Kimbara K."/>
        </authorList>
    </citation>
    <scope>NUCLEOTIDE SEQUENCE [LARGE SCALE GENOMIC DNA]</scope>
    <source>
        <strain evidence="3">TK102</strain>
    </source>
</reference>